<dbReference type="Gene3D" id="3.40.50.150">
    <property type="entry name" value="Vaccinia Virus protein VP39"/>
    <property type="match status" value="1"/>
</dbReference>
<dbReference type="InterPro" id="IPR016039">
    <property type="entry name" value="Thiolase-like"/>
</dbReference>
<dbReference type="SMART" id="SM00825">
    <property type="entry name" value="PKS_KS"/>
    <property type="match status" value="1"/>
</dbReference>
<keyword evidence="10" id="KW-1185">Reference proteome</keyword>
<evidence type="ECO:0000259" key="8">
    <source>
        <dbReference type="PROSITE" id="PS52004"/>
    </source>
</evidence>
<dbReference type="Proteomes" id="UP001152607">
    <property type="component" value="Unassembled WGS sequence"/>
</dbReference>
<gene>
    <name evidence="9" type="ORF">PDIGIT_LOCUS8453</name>
</gene>
<comment type="caution">
    <text evidence="9">The sequence shown here is derived from an EMBL/GenBank/DDBJ whole genome shotgun (WGS) entry which is preliminary data.</text>
</comment>
<keyword evidence="5" id="KW-0511">Multifunctional enzyme</keyword>
<feature type="domain" description="Ketosynthase family 3 (KS3)" evidence="8">
    <location>
        <begin position="364"/>
        <end position="783"/>
    </location>
</feature>
<dbReference type="Pfam" id="PF00109">
    <property type="entry name" value="ketoacyl-synt"/>
    <property type="match status" value="1"/>
</dbReference>
<dbReference type="InterPro" id="IPR001227">
    <property type="entry name" value="Ac_transferase_dom_sf"/>
</dbReference>
<proteinExistence type="predicted"/>
<dbReference type="Pfam" id="PF18558">
    <property type="entry name" value="HTH_51"/>
    <property type="match status" value="1"/>
</dbReference>
<dbReference type="GO" id="GO:0006633">
    <property type="term" value="P:fatty acid biosynthetic process"/>
    <property type="evidence" value="ECO:0007669"/>
    <property type="project" value="TreeGrafter"/>
</dbReference>
<evidence type="ECO:0000313" key="9">
    <source>
        <dbReference type="EMBL" id="CAI6335373.1"/>
    </source>
</evidence>
<evidence type="ECO:0008006" key="11">
    <source>
        <dbReference type="Google" id="ProtNLM"/>
    </source>
</evidence>
<evidence type="ECO:0000313" key="10">
    <source>
        <dbReference type="Proteomes" id="UP001152607"/>
    </source>
</evidence>
<dbReference type="PROSITE" id="PS00012">
    <property type="entry name" value="PHOSPHOPANTETHEINE"/>
    <property type="match status" value="1"/>
</dbReference>
<dbReference type="InterPro" id="IPR036736">
    <property type="entry name" value="ACP-like_sf"/>
</dbReference>
<evidence type="ECO:0000256" key="3">
    <source>
        <dbReference type="ARBA" id="ARBA00022603"/>
    </source>
</evidence>
<dbReference type="InterPro" id="IPR009081">
    <property type="entry name" value="PP-bd_ACP"/>
</dbReference>
<evidence type="ECO:0000256" key="5">
    <source>
        <dbReference type="ARBA" id="ARBA00023268"/>
    </source>
</evidence>
<dbReference type="InterPro" id="IPR014030">
    <property type="entry name" value="Ketoacyl_synth_N"/>
</dbReference>
<accession>A0A9W4XKW3</accession>
<feature type="domain" description="Carrier" evidence="7">
    <location>
        <begin position="1623"/>
        <end position="1697"/>
    </location>
</feature>
<dbReference type="InterPro" id="IPR041068">
    <property type="entry name" value="HTH_51"/>
</dbReference>
<dbReference type="Pfam" id="PF00550">
    <property type="entry name" value="PP-binding"/>
    <property type="match status" value="1"/>
</dbReference>
<evidence type="ECO:0000259" key="7">
    <source>
        <dbReference type="PROSITE" id="PS50075"/>
    </source>
</evidence>
<dbReference type="Gene3D" id="3.40.366.10">
    <property type="entry name" value="Malonyl-Coenzyme A Acyl Carrier Protein, domain 2"/>
    <property type="match status" value="2"/>
</dbReference>
<dbReference type="InterPro" id="IPR050091">
    <property type="entry name" value="PKS_NRPS_Biosynth_Enz"/>
</dbReference>
<keyword evidence="2" id="KW-0597">Phosphoprotein</keyword>
<dbReference type="Gene3D" id="1.10.1200.10">
    <property type="entry name" value="ACP-like"/>
    <property type="match status" value="1"/>
</dbReference>
<organism evidence="9 10">
    <name type="scientific">Periconia digitata</name>
    <dbReference type="NCBI Taxonomy" id="1303443"/>
    <lineage>
        <taxon>Eukaryota</taxon>
        <taxon>Fungi</taxon>
        <taxon>Dikarya</taxon>
        <taxon>Ascomycota</taxon>
        <taxon>Pezizomycotina</taxon>
        <taxon>Dothideomycetes</taxon>
        <taxon>Pleosporomycetidae</taxon>
        <taxon>Pleosporales</taxon>
        <taxon>Massarineae</taxon>
        <taxon>Periconiaceae</taxon>
        <taxon>Periconia</taxon>
    </lineage>
</organism>
<dbReference type="SUPFAM" id="SSF55048">
    <property type="entry name" value="Probable ACP-binding domain of malonyl-CoA ACP transacylase"/>
    <property type="match status" value="1"/>
</dbReference>
<dbReference type="EMBL" id="CAOQHR010000005">
    <property type="protein sequence ID" value="CAI6335373.1"/>
    <property type="molecule type" value="Genomic_DNA"/>
</dbReference>
<evidence type="ECO:0000256" key="1">
    <source>
        <dbReference type="ARBA" id="ARBA00022450"/>
    </source>
</evidence>
<evidence type="ECO:0000256" key="2">
    <source>
        <dbReference type="ARBA" id="ARBA00022553"/>
    </source>
</evidence>
<dbReference type="InterPro" id="IPR016036">
    <property type="entry name" value="Malonyl_transacylase_ACP-bd"/>
</dbReference>
<dbReference type="SUPFAM" id="SSF53335">
    <property type="entry name" value="S-adenosyl-L-methionine-dependent methyltransferases"/>
    <property type="match status" value="1"/>
</dbReference>
<dbReference type="CDD" id="cd02440">
    <property type="entry name" value="AdoMet_MTases"/>
    <property type="match status" value="1"/>
</dbReference>
<dbReference type="Gene3D" id="3.40.47.10">
    <property type="match status" value="1"/>
</dbReference>
<name>A0A9W4XKW3_9PLEO</name>
<dbReference type="InterPro" id="IPR013217">
    <property type="entry name" value="Methyltransf_12"/>
</dbReference>
<dbReference type="InterPro" id="IPR014043">
    <property type="entry name" value="Acyl_transferase_dom"/>
</dbReference>
<dbReference type="InterPro" id="IPR029063">
    <property type="entry name" value="SAM-dependent_MTases_sf"/>
</dbReference>
<dbReference type="Pfam" id="PF08242">
    <property type="entry name" value="Methyltransf_12"/>
    <property type="match status" value="1"/>
</dbReference>
<dbReference type="SUPFAM" id="SSF52151">
    <property type="entry name" value="FabD/lysophospholipase-like"/>
    <property type="match status" value="1"/>
</dbReference>
<dbReference type="Pfam" id="PF00698">
    <property type="entry name" value="Acyl_transf_1"/>
    <property type="match status" value="1"/>
</dbReference>
<dbReference type="PROSITE" id="PS52004">
    <property type="entry name" value="KS3_2"/>
    <property type="match status" value="1"/>
</dbReference>
<dbReference type="InterPro" id="IPR014031">
    <property type="entry name" value="Ketoacyl_synth_C"/>
</dbReference>
<dbReference type="CDD" id="cd00833">
    <property type="entry name" value="PKS"/>
    <property type="match status" value="1"/>
</dbReference>
<keyword evidence="3" id="KW-0489">Methyltransferase</keyword>
<dbReference type="PANTHER" id="PTHR43775">
    <property type="entry name" value="FATTY ACID SYNTHASE"/>
    <property type="match status" value="1"/>
</dbReference>
<dbReference type="GO" id="GO:0004312">
    <property type="term" value="F:fatty acid synthase activity"/>
    <property type="evidence" value="ECO:0007669"/>
    <property type="project" value="TreeGrafter"/>
</dbReference>
<dbReference type="SMART" id="SM00827">
    <property type="entry name" value="PKS_AT"/>
    <property type="match status" value="1"/>
</dbReference>
<protein>
    <recommendedName>
        <fullName evidence="11">Polyketide synthase</fullName>
    </recommendedName>
</protein>
<dbReference type="GO" id="GO:0008168">
    <property type="term" value="F:methyltransferase activity"/>
    <property type="evidence" value="ECO:0007669"/>
    <property type="project" value="UniProtKB-KW"/>
</dbReference>
<evidence type="ECO:0000256" key="4">
    <source>
        <dbReference type="ARBA" id="ARBA00022679"/>
    </source>
</evidence>
<dbReference type="PROSITE" id="PS50075">
    <property type="entry name" value="CARRIER"/>
    <property type="match status" value="1"/>
</dbReference>
<dbReference type="GO" id="GO:0032259">
    <property type="term" value="P:methylation"/>
    <property type="evidence" value="ECO:0007669"/>
    <property type="project" value="UniProtKB-KW"/>
</dbReference>
<keyword evidence="1" id="KW-0596">Phosphopantetheine</keyword>
<dbReference type="Pfam" id="PF02801">
    <property type="entry name" value="Ketoacyl-synt_C"/>
    <property type="match status" value="1"/>
</dbReference>
<dbReference type="SUPFAM" id="SSF47336">
    <property type="entry name" value="ACP-like"/>
    <property type="match status" value="1"/>
</dbReference>
<dbReference type="InterPro" id="IPR006162">
    <property type="entry name" value="Ppantetheine_attach_site"/>
</dbReference>
<dbReference type="Pfam" id="PF16073">
    <property type="entry name" value="SAT"/>
    <property type="match status" value="1"/>
</dbReference>
<dbReference type="OrthoDB" id="429813at2759"/>
<feature type="region of interest" description="Disordered" evidence="6">
    <location>
        <begin position="1566"/>
        <end position="1587"/>
    </location>
</feature>
<keyword evidence="4" id="KW-0808">Transferase</keyword>
<dbReference type="InterPro" id="IPR016035">
    <property type="entry name" value="Acyl_Trfase/lysoPLipase"/>
</dbReference>
<sequence>MYSAIFFGGQLADVGIEELQHIRKYVTSRSDLQVLHDAMIGFGDYGERLELADPELKKVEAQKTSSFFSNWMKWDDDEGISDAVNRHSNAIASALTVLHQVLLVKKHPESHPCLQGQDFIESDTVLEGLCIGKLAATVIRLSWGDEQMATLLAVALRLAFCIGAYVDLDRHRLGSQAETVCVVVRRHDALVLEHLHAILLRYDDAYLSVKQRSKWTITVGKAHKEDLTQSLTNAGFIVAPFDLFGRFHCKQMSWVVDKILALASGDPSLRLVSSHALKPILASILSLPEDWSTDVSRIPHAEGSDAPIALFVGSSIPPNPMDRAGFRVIVANTMSKGSRDQISPQEKPFPSIPSLSEEYRHLPDSAVAVTGMACNFSGASSLDEFWDILESAKIMCQDLPNDRFPDAAFERRSFPKSFKANFLEDIDTFDHKFFHISSREAAFMDPQQRLALQVTYQALESSGYFNSGTVQTNRNVGVYLGACTNEYYDNVCTHTPSAYSLTGSIRPFIAGKLSHYFGWTGPAIMYDTACAASGAAIHQACQAISTGEVSEAVAGGVNIFVSPETFQNLAAGHFISRTGLSKTFDSSADGYCRGEGVAMVTLKKLSAALRDGDRIRGVIAATAVGQNANETAITVPHGPSQMSLYRKTLRAARLDPREISYVEAHGTGTPVGDPIEVESIRGVFGSQRHEEHENTYLGALKSNIGHTEATSGVSGLIKVLLMMEKKIIPRQAFLNELNPAIRPFGSDGIQIPLQNIPWTTSYKAACVNNYGASGSNAVMIVTQPPTRGVIPEDKPVSSIKAKYPIFVAASSTSSLVAYLSTLLRFINSTKSVDHSAENIAYHLSRRRNPKLPFSLCTTISSLGELRRLCESADTLQIKESPEKATPVVLLFGGQTGKRVQASQALYDSCTVFKENLHACEIAIRSLGMTSIFPDIFGKSQDKDIIELHTNLFCVQYSHAMSWLACGLKPARLIGHSFGQLTALCVAGVLSLRDGLRFVSTRARYIRDYWGNDTGSMISIEANMPTISHILSQHADLRLEVACHNGPQSVVVAGSTSSVNLLENFLQSGTQKYKRLEVSNAFHSVLCDPLLEPLQETAEQLDFHDAELVLEPCSKESNWRTVTPKLLVSHTREPVYFTQAVDRIDEQLGPCVWLEVGSESALPILRRALGKRASLHHLESLGPDADSHLTDLGELTSHLWGLGIHTQYWPFHHDQQEHYNTLNLPPYQFDKFRHWMNRIEMPTVKEPGEKDQIPAGPLKLIKQTEHSSEFQIDTDHSEWHTACSNYKIHELPSCPLSFILALVLKGNEMIQGDSEIGPVNMAICNLKIQGLILSHHEKPVNLTITPDNGNLDFIMTSASDKSTIPFAFGVVTLLTPGIEMQDKFRHFQILLDVDGMKRLFTDSNADSARGKGVYHSLAPLIHISKQRQNIKEISSKGSASAAYLYPQSNDLSFILEDIIQVPLICLNGLTDRQNDELYINTAIGSAEFHQQLPQSPLSRNRLIVFSKSTSTASEQIMFHLFVWDEQYDRLCAVILDVEFTKMNVESSGEVYVDITRHTHNIAHDEGIASNKKSSENFPGHATKEPQNISYSEPQSVGFVNPKIKDQQSFTPHRRETAHQSTTMQNTEQKLYDLLARVADLDKDSIRADLPMADLGIDSLMAIEVASEIQNAFAISITFRELTSLDSVGNLCKFIDGKALGFSNDALDRIEKPGAVTATLHAADKSVSGFSTTEDSDIIYVNTPSGSESLFETSYDVPRAFNAVRRTFDALAKETGCEGFWSNVYPAQTSLVISYIIQALSKLHCDLTTLDYGDTIEIPLSPKEQLVRRFMCILRDVGYLEETGQGWVRTAMPLPYELPLASNFDKILSDFPKFACEHKLLHAVGSRLHECLSGELDPVSLLFGQQENRKLMADQYLLGPIQSSVSKQLAEFIKQCFGLKPLPRTLRILEIGGGTCGTTLYATDAFSKLGIPVEYTFSDISQSFVAAAKSKLRDTKFVVYRTLDVTQTPPPDLERRFDMIIATNVIHATPNVCDSVRNVRQMLRPGGVFTLLEYTRRLPMLDLIFGQFDGWWAFNDGRDHAIMDVKSWKITLESAGFASVEWTEDDSEESKVLRLILAH</sequence>
<dbReference type="SUPFAM" id="SSF53901">
    <property type="entry name" value="Thiolase-like"/>
    <property type="match status" value="1"/>
</dbReference>
<dbReference type="InterPro" id="IPR020841">
    <property type="entry name" value="PKS_Beta-ketoAc_synthase_dom"/>
</dbReference>
<dbReference type="Gene3D" id="3.30.70.3290">
    <property type="match status" value="1"/>
</dbReference>
<dbReference type="InterPro" id="IPR032088">
    <property type="entry name" value="SAT"/>
</dbReference>
<dbReference type="PANTHER" id="PTHR43775:SF21">
    <property type="entry name" value="NON-REDUCING POLYKETIDE SYNTHASE AUSA-RELATED"/>
    <property type="match status" value="1"/>
</dbReference>
<evidence type="ECO:0000256" key="6">
    <source>
        <dbReference type="SAM" id="MobiDB-lite"/>
    </source>
</evidence>
<reference evidence="9" key="1">
    <citation type="submission" date="2023-01" db="EMBL/GenBank/DDBJ databases">
        <authorList>
            <person name="Van Ghelder C."/>
            <person name="Rancurel C."/>
        </authorList>
    </citation>
    <scope>NUCLEOTIDE SEQUENCE</scope>
    <source>
        <strain evidence="9">CNCM I-4278</strain>
    </source>
</reference>
<dbReference type="GO" id="GO:0044550">
    <property type="term" value="P:secondary metabolite biosynthetic process"/>
    <property type="evidence" value="ECO:0007669"/>
    <property type="project" value="TreeGrafter"/>
</dbReference>